<protein>
    <recommendedName>
        <fullName evidence="1">PepSY domain-containing protein</fullName>
    </recommendedName>
</protein>
<feature type="domain" description="PepSY" evidence="1">
    <location>
        <begin position="171"/>
        <end position="229"/>
    </location>
</feature>
<reference evidence="2 3" key="1">
    <citation type="submission" date="2018-03" db="EMBL/GenBank/DDBJ databases">
        <title>Bacillus urumqiensis sp. nov., a moderately haloalkaliphilic bacterium isolated from a salt lake.</title>
        <authorList>
            <person name="Zhao B."/>
            <person name="Liao Z."/>
        </authorList>
    </citation>
    <scope>NUCLEOTIDE SEQUENCE [LARGE SCALE GENOMIC DNA]</scope>
    <source>
        <strain evidence="2 3">BZ-SZ-XJ18</strain>
    </source>
</reference>
<keyword evidence="3" id="KW-1185">Reference proteome</keyword>
<dbReference type="Proteomes" id="UP000243650">
    <property type="component" value="Unassembled WGS sequence"/>
</dbReference>
<dbReference type="EMBL" id="PVNS01000005">
    <property type="protein sequence ID" value="PRO65957.1"/>
    <property type="molecule type" value="Genomic_DNA"/>
</dbReference>
<sequence>MKRVWIISLPVVFLLAAAAAGWILFQGEEEVQGEEIQMMLEERYQGTVGGIREDGDAFLVLLTTAEGEYDVRVDRTDGTILSMQLNEAFETEPEAPDEEPEVLPEEEIRGVVAAALSESAEIIALELQQAENRSFYTVTAVDGTQESQLEIDAVTGEVDLLTTQETAPPEPLTEEEAGAIALEEFPGTIDDIDRGEEDGRLVYEIEIESGDRDADIWIDAYTGEVLRVEIDE</sequence>
<gene>
    <name evidence="2" type="ORF">C6I21_06540</name>
</gene>
<comment type="caution">
    <text evidence="2">The sequence shown here is derived from an EMBL/GenBank/DDBJ whole genome shotgun (WGS) entry which is preliminary data.</text>
</comment>
<proteinExistence type="predicted"/>
<dbReference type="Pfam" id="PF03413">
    <property type="entry name" value="PepSY"/>
    <property type="match status" value="1"/>
</dbReference>
<accession>A0A2P6MI74</accession>
<dbReference type="AlphaFoldDB" id="A0A2P6MI74"/>
<dbReference type="RefSeq" id="WP_105958641.1">
    <property type="nucleotide sequence ID" value="NZ_PVNS01000005.1"/>
</dbReference>
<dbReference type="OrthoDB" id="5361545at2"/>
<dbReference type="InterPro" id="IPR025711">
    <property type="entry name" value="PepSY"/>
</dbReference>
<organism evidence="2 3">
    <name type="scientific">Alkalicoccus urumqiensis</name>
    <name type="common">Bacillus urumqiensis</name>
    <dbReference type="NCBI Taxonomy" id="1548213"/>
    <lineage>
        <taxon>Bacteria</taxon>
        <taxon>Bacillati</taxon>
        <taxon>Bacillota</taxon>
        <taxon>Bacilli</taxon>
        <taxon>Bacillales</taxon>
        <taxon>Bacillaceae</taxon>
        <taxon>Alkalicoccus</taxon>
    </lineage>
</organism>
<evidence type="ECO:0000313" key="2">
    <source>
        <dbReference type="EMBL" id="PRO65957.1"/>
    </source>
</evidence>
<evidence type="ECO:0000313" key="3">
    <source>
        <dbReference type="Proteomes" id="UP000243650"/>
    </source>
</evidence>
<evidence type="ECO:0000259" key="1">
    <source>
        <dbReference type="Pfam" id="PF03413"/>
    </source>
</evidence>
<dbReference type="Gene3D" id="3.10.450.40">
    <property type="match status" value="2"/>
</dbReference>
<name>A0A2P6MI74_ALKUR</name>